<dbReference type="PANTHER" id="PTHR38781">
    <property type="entry name" value="ANTITOXIN DINJ-RELATED"/>
    <property type="match status" value="1"/>
</dbReference>
<evidence type="ECO:0000256" key="2">
    <source>
        <dbReference type="ARBA" id="ARBA00022649"/>
    </source>
</evidence>
<dbReference type="Pfam" id="PF04221">
    <property type="entry name" value="RelB"/>
    <property type="match status" value="1"/>
</dbReference>
<keyword evidence="2" id="KW-1277">Toxin-antitoxin system</keyword>
<protein>
    <submittedName>
        <fullName evidence="4">Putative toxin-antitoxin system, antitoxin component, RelB family</fullName>
    </submittedName>
</protein>
<proteinExistence type="inferred from homology"/>
<evidence type="ECO:0000313" key="5">
    <source>
        <dbReference type="Proteomes" id="UP000201169"/>
    </source>
</evidence>
<accession>A0A222MZD2</accession>
<dbReference type="InterPro" id="IPR007337">
    <property type="entry name" value="RelB/DinJ"/>
</dbReference>
<dbReference type="GO" id="GO:0006351">
    <property type="term" value="P:DNA-templated transcription"/>
    <property type="evidence" value="ECO:0007669"/>
    <property type="project" value="TreeGrafter"/>
</dbReference>
<dbReference type="Proteomes" id="UP000201169">
    <property type="component" value="Chromosome"/>
</dbReference>
<dbReference type="PANTHER" id="PTHR38781:SF1">
    <property type="entry name" value="ANTITOXIN DINJ-RELATED"/>
    <property type="match status" value="1"/>
</dbReference>
<evidence type="ECO:0000313" key="4">
    <source>
        <dbReference type="EMBL" id="ASQ31181.1"/>
    </source>
</evidence>
<keyword evidence="5" id="KW-1185">Reference proteome</keyword>
<dbReference type="InterPro" id="IPR013321">
    <property type="entry name" value="Arc_rbn_hlx_hlx"/>
</dbReference>
<feature type="coiled-coil region" evidence="3">
    <location>
        <begin position="67"/>
        <end position="94"/>
    </location>
</feature>
<keyword evidence="3" id="KW-0175">Coiled coil</keyword>
<dbReference type="GO" id="GO:0006355">
    <property type="term" value="P:regulation of DNA-templated transcription"/>
    <property type="evidence" value="ECO:0007669"/>
    <property type="project" value="InterPro"/>
</dbReference>
<dbReference type="Gene3D" id="1.10.1220.10">
    <property type="entry name" value="Met repressor-like"/>
    <property type="match status" value="1"/>
</dbReference>
<comment type="similarity">
    <text evidence="1">Belongs to the RelB/DinJ antitoxin family.</text>
</comment>
<dbReference type="OrthoDB" id="9804867at2"/>
<gene>
    <name evidence="4" type="ORF">CAV_1577</name>
</gene>
<evidence type="ECO:0000256" key="1">
    <source>
        <dbReference type="ARBA" id="ARBA00010562"/>
    </source>
</evidence>
<evidence type="ECO:0000256" key="3">
    <source>
        <dbReference type="SAM" id="Coils"/>
    </source>
</evidence>
<dbReference type="EMBL" id="CP022347">
    <property type="protein sequence ID" value="ASQ31181.1"/>
    <property type="molecule type" value="Genomic_DNA"/>
</dbReference>
<sequence>MSKSNMINVTFRMSREDKQEFERIVNTMGLNLSSAFNVFAKAVINENKVPFSIKGAKVPNEATKRAIENARNNENLEEVTIEQLKKEYAELKKKWEKE</sequence>
<dbReference type="KEGG" id="cavi:CAV_1577"/>
<organism evidence="4 5">
    <name type="scientific">Campylobacter avium LMG 24591</name>
    <dbReference type="NCBI Taxonomy" id="522484"/>
    <lineage>
        <taxon>Bacteria</taxon>
        <taxon>Pseudomonadati</taxon>
        <taxon>Campylobacterota</taxon>
        <taxon>Epsilonproteobacteria</taxon>
        <taxon>Campylobacterales</taxon>
        <taxon>Campylobacteraceae</taxon>
        <taxon>Campylobacter</taxon>
    </lineage>
</organism>
<name>A0A222MZD2_9BACT</name>
<dbReference type="AlphaFoldDB" id="A0A222MZD2"/>
<dbReference type="NCBIfam" id="TIGR02384">
    <property type="entry name" value="RelB_DinJ"/>
    <property type="match status" value="1"/>
</dbReference>
<reference evidence="4 5" key="1">
    <citation type="submission" date="2017-07" db="EMBL/GenBank/DDBJ databases">
        <title>Analysis of two Campylobacter avium genomes and identification of a novel hippuricase gene.</title>
        <authorList>
            <person name="Miller W.G."/>
            <person name="Chapman M.H."/>
            <person name="Yee E."/>
            <person name="Revez J."/>
            <person name="Bono J.L."/>
            <person name="Rossi M."/>
        </authorList>
    </citation>
    <scope>NUCLEOTIDE SEQUENCE [LARGE SCALE GENOMIC DNA]</scope>
    <source>
        <strain evidence="4 5">LMG 24591</strain>
    </source>
</reference>
<dbReference type="RefSeq" id="WP_094324318.1">
    <property type="nucleotide sequence ID" value="NZ_CP022347.1"/>
</dbReference>